<name>A0A1F5QAB7_9BACT</name>
<sequence>MIRKFLFYLLLLLIGIGGGAYLFSETQRRQPLDFQNCEPACLQTNEALGLLASIGVKYAADYIPDKIYETDKTVAMVHPAAKAKHHYVIVPKKDIKNIAEVSEDERVYLLDAIAVAQRIIRDKNLTTYQLVTNGPGYQDVTYLHFHLVSE</sequence>
<dbReference type="InterPro" id="IPR011146">
    <property type="entry name" value="HIT-like"/>
</dbReference>
<feature type="domain" description="HIT" evidence="2">
    <location>
        <begin position="54"/>
        <end position="150"/>
    </location>
</feature>
<comment type="caution">
    <text evidence="1">Lacks conserved residue(s) required for the propagation of feature annotation.</text>
</comment>
<dbReference type="GO" id="GO:0003824">
    <property type="term" value="F:catalytic activity"/>
    <property type="evidence" value="ECO:0007669"/>
    <property type="project" value="InterPro"/>
</dbReference>
<dbReference type="EMBL" id="MFFF01000022">
    <property type="protein sequence ID" value="OGE99113.1"/>
    <property type="molecule type" value="Genomic_DNA"/>
</dbReference>
<dbReference type="Gene3D" id="3.30.428.10">
    <property type="entry name" value="HIT-like"/>
    <property type="match status" value="1"/>
</dbReference>
<dbReference type="SUPFAM" id="SSF54197">
    <property type="entry name" value="HIT-like"/>
    <property type="match status" value="1"/>
</dbReference>
<comment type="caution">
    <text evidence="3">The sequence shown here is derived from an EMBL/GenBank/DDBJ whole genome shotgun (WGS) entry which is preliminary data.</text>
</comment>
<dbReference type="PROSITE" id="PS51084">
    <property type="entry name" value="HIT_2"/>
    <property type="match status" value="1"/>
</dbReference>
<organism evidence="3 4">
    <name type="scientific">Candidatus Doudnabacteria bacterium RIFCSPLOWO2_02_FULL_48_13</name>
    <dbReference type="NCBI Taxonomy" id="1817845"/>
    <lineage>
        <taxon>Bacteria</taxon>
        <taxon>Candidatus Doudnaibacteriota</taxon>
    </lineage>
</organism>
<dbReference type="Pfam" id="PF01230">
    <property type="entry name" value="HIT"/>
    <property type="match status" value="1"/>
</dbReference>
<evidence type="ECO:0000313" key="3">
    <source>
        <dbReference type="EMBL" id="OGE99113.1"/>
    </source>
</evidence>
<gene>
    <name evidence="3" type="ORF">A3J05_01630</name>
</gene>
<protein>
    <recommendedName>
        <fullName evidence="2">HIT domain-containing protein</fullName>
    </recommendedName>
</protein>
<evidence type="ECO:0000259" key="2">
    <source>
        <dbReference type="PROSITE" id="PS51084"/>
    </source>
</evidence>
<accession>A0A1F5QAB7</accession>
<dbReference type="AlphaFoldDB" id="A0A1F5QAB7"/>
<reference evidence="3 4" key="1">
    <citation type="journal article" date="2016" name="Nat. Commun.">
        <title>Thousands of microbial genomes shed light on interconnected biogeochemical processes in an aquifer system.</title>
        <authorList>
            <person name="Anantharaman K."/>
            <person name="Brown C.T."/>
            <person name="Hug L.A."/>
            <person name="Sharon I."/>
            <person name="Castelle C.J."/>
            <person name="Probst A.J."/>
            <person name="Thomas B.C."/>
            <person name="Singh A."/>
            <person name="Wilkins M.J."/>
            <person name="Karaoz U."/>
            <person name="Brodie E.L."/>
            <person name="Williams K.H."/>
            <person name="Hubbard S.S."/>
            <person name="Banfield J.F."/>
        </authorList>
    </citation>
    <scope>NUCLEOTIDE SEQUENCE [LARGE SCALE GENOMIC DNA]</scope>
</reference>
<evidence type="ECO:0000313" key="4">
    <source>
        <dbReference type="Proteomes" id="UP000177235"/>
    </source>
</evidence>
<proteinExistence type="predicted"/>
<dbReference type="Proteomes" id="UP000177235">
    <property type="component" value="Unassembled WGS sequence"/>
</dbReference>
<dbReference type="InterPro" id="IPR036265">
    <property type="entry name" value="HIT-like_sf"/>
</dbReference>
<evidence type="ECO:0000256" key="1">
    <source>
        <dbReference type="PROSITE-ProRule" id="PRU00464"/>
    </source>
</evidence>